<dbReference type="OrthoDB" id="5297929at2"/>
<name>A0A1V3NV06_9GAMM</name>
<keyword evidence="2" id="KW-0813">Transport</keyword>
<dbReference type="STRING" id="108003.B1C78_01570"/>
<dbReference type="Gene3D" id="1.10.1760.20">
    <property type="match status" value="1"/>
</dbReference>
<keyword evidence="9" id="KW-1185">Reference proteome</keyword>
<feature type="transmembrane region" description="Helical" evidence="7">
    <location>
        <begin position="12"/>
        <end position="28"/>
    </location>
</feature>
<dbReference type="InterPro" id="IPR002751">
    <property type="entry name" value="CbiM/NikMN"/>
</dbReference>
<keyword evidence="6 7" id="KW-0472">Membrane</keyword>
<protein>
    <recommendedName>
        <fullName evidence="10">Molecular chaperone DnaJ</fullName>
    </recommendedName>
</protein>
<dbReference type="GO" id="GO:0000041">
    <property type="term" value="P:transition metal ion transport"/>
    <property type="evidence" value="ECO:0007669"/>
    <property type="project" value="InterPro"/>
</dbReference>
<feature type="transmembrane region" description="Helical" evidence="7">
    <location>
        <begin position="70"/>
        <end position="94"/>
    </location>
</feature>
<feature type="transmembrane region" description="Helical" evidence="7">
    <location>
        <begin position="138"/>
        <end position="167"/>
    </location>
</feature>
<evidence type="ECO:0000256" key="3">
    <source>
        <dbReference type="ARBA" id="ARBA00022475"/>
    </source>
</evidence>
<comment type="caution">
    <text evidence="8">The sequence shown here is derived from an EMBL/GenBank/DDBJ whole genome shotgun (WGS) entry which is preliminary data.</text>
</comment>
<comment type="subcellular location">
    <subcellularLocation>
        <location evidence="1">Cell membrane</location>
        <topology evidence="1">Multi-pass membrane protein</topology>
    </subcellularLocation>
</comment>
<organism evidence="8 9">
    <name type="scientific">Thioalkalivibrio denitrificans</name>
    <dbReference type="NCBI Taxonomy" id="108003"/>
    <lineage>
        <taxon>Bacteria</taxon>
        <taxon>Pseudomonadati</taxon>
        <taxon>Pseudomonadota</taxon>
        <taxon>Gammaproteobacteria</taxon>
        <taxon>Chromatiales</taxon>
        <taxon>Ectothiorhodospiraceae</taxon>
        <taxon>Thioalkalivibrio</taxon>
    </lineage>
</organism>
<evidence type="ECO:0000313" key="8">
    <source>
        <dbReference type="EMBL" id="OOG28556.1"/>
    </source>
</evidence>
<feature type="transmembrane region" description="Helical" evidence="7">
    <location>
        <begin position="40"/>
        <end position="58"/>
    </location>
</feature>
<dbReference type="Pfam" id="PF01891">
    <property type="entry name" value="CbiM"/>
    <property type="match status" value="1"/>
</dbReference>
<evidence type="ECO:0000256" key="5">
    <source>
        <dbReference type="ARBA" id="ARBA00022989"/>
    </source>
</evidence>
<evidence type="ECO:0008006" key="10">
    <source>
        <dbReference type="Google" id="ProtNLM"/>
    </source>
</evidence>
<feature type="transmembrane region" description="Helical" evidence="7">
    <location>
        <begin position="179"/>
        <end position="204"/>
    </location>
</feature>
<gene>
    <name evidence="8" type="ORF">B1C78_01570</name>
</gene>
<dbReference type="EMBL" id="MVBK01000008">
    <property type="protein sequence ID" value="OOG28556.1"/>
    <property type="molecule type" value="Genomic_DNA"/>
</dbReference>
<evidence type="ECO:0000256" key="1">
    <source>
        <dbReference type="ARBA" id="ARBA00004651"/>
    </source>
</evidence>
<keyword evidence="5 7" id="KW-1133">Transmembrane helix</keyword>
<evidence type="ECO:0000256" key="2">
    <source>
        <dbReference type="ARBA" id="ARBA00022448"/>
    </source>
</evidence>
<evidence type="ECO:0000256" key="7">
    <source>
        <dbReference type="SAM" id="Phobius"/>
    </source>
</evidence>
<dbReference type="Proteomes" id="UP000189462">
    <property type="component" value="Unassembled WGS sequence"/>
</dbReference>
<accession>A0A1V3NV06</accession>
<evidence type="ECO:0000313" key="9">
    <source>
        <dbReference type="Proteomes" id="UP000189462"/>
    </source>
</evidence>
<dbReference type="AlphaFoldDB" id="A0A1V3NV06"/>
<keyword evidence="4 7" id="KW-0812">Transmembrane</keyword>
<proteinExistence type="predicted"/>
<dbReference type="RefSeq" id="WP_077277381.1">
    <property type="nucleotide sequence ID" value="NZ_MVBK01000008.1"/>
</dbReference>
<sequence>MLLTAELFTPAPLLIAAGGYAAIMWRALRTAPWWQLYQPGRLSLFAISVTGLAVLWSLNAGVSPGLSLHYLAVTTVTLMFGWQFALLAVAFALLPVTLFTAQDWASLPLAALLSGVLPVFVSHGVLRLVERTLPPHPFIYLYLCAFAGAALAILASMLAVGGLVYALEIYPAGKITAEYLAYLPLLVLPEAILNGIMVTAMVMLKPEWLCTWSDERYIRGR</sequence>
<evidence type="ECO:0000256" key="6">
    <source>
        <dbReference type="ARBA" id="ARBA00023136"/>
    </source>
</evidence>
<dbReference type="GO" id="GO:0005886">
    <property type="term" value="C:plasma membrane"/>
    <property type="evidence" value="ECO:0007669"/>
    <property type="project" value="UniProtKB-SubCell"/>
</dbReference>
<feature type="transmembrane region" description="Helical" evidence="7">
    <location>
        <begin position="106"/>
        <end position="126"/>
    </location>
</feature>
<reference evidence="8 9" key="1">
    <citation type="submission" date="2017-02" db="EMBL/GenBank/DDBJ databases">
        <title>Genomic diversity within the haloalkaliphilic genus Thioalkalivibrio.</title>
        <authorList>
            <person name="Ahn A.-C."/>
            <person name="Meier-Kolthoff J."/>
            <person name="Overmars L."/>
            <person name="Richter M."/>
            <person name="Woyke T."/>
            <person name="Sorokin D.Y."/>
            <person name="Muyzer G."/>
        </authorList>
    </citation>
    <scope>NUCLEOTIDE SEQUENCE [LARGE SCALE GENOMIC DNA]</scope>
    <source>
        <strain evidence="8 9">ALJD</strain>
    </source>
</reference>
<keyword evidence="3" id="KW-1003">Cell membrane</keyword>
<evidence type="ECO:0000256" key="4">
    <source>
        <dbReference type="ARBA" id="ARBA00022692"/>
    </source>
</evidence>